<dbReference type="AlphaFoldDB" id="A0A835I6V4"/>
<protein>
    <submittedName>
        <fullName evidence="2">Uncharacterized protein</fullName>
    </submittedName>
</protein>
<evidence type="ECO:0000256" key="1">
    <source>
        <dbReference type="SAM" id="MobiDB-lite"/>
    </source>
</evidence>
<reference evidence="2 3" key="1">
    <citation type="submission" date="2020-10" db="EMBL/GenBank/DDBJ databases">
        <title>The Coptis chinensis genome and diversification of protoberbering-type alkaloids.</title>
        <authorList>
            <person name="Wang B."/>
            <person name="Shu S."/>
            <person name="Song C."/>
            <person name="Liu Y."/>
        </authorList>
    </citation>
    <scope>NUCLEOTIDE SEQUENCE [LARGE SCALE GENOMIC DNA]</scope>
    <source>
        <strain evidence="2">HL-2020</strain>
        <tissue evidence="2">Leaf</tissue>
    </source>
</reference>
<evidence type="ECO:0000313" key="3">
    <source>
        <dbReference type="Proteomes" id="UP000631114"/>
    </source>
</evidence>
<sequence>MEINSVVKTGLFKAMAVLIPESESDAAMDELKLYRDAEGTFGIKSAISRRATMQPRGGEQGEENRDEDDVNGSDDDIDIEVGDD</sequence>
<feature type="region of interest" description="Disordered" evidence="1">
    <location>
        <begin position="45"/>
        <end position="84"/>
    </location>
</feature>
<gene>
    <name evidence="2" type="ORF">IFM89_032555</name>
</gene>
<name>A0A835I6V4_9MAGN</name>
<dbReference type="EMBL" id="JADFTS010000004">
    <property type="protein sequence ID" value="KAF9611509.1"/>
    <property type="molecule type" value="Genomic_DNA"/>
</dbReference>
<feature type="compositionally biased region" description="Acidic residues" evidence="1">
    <location>
        <begin position="60"/>
        <end position="84"/>
    </location>
</feature>
<accession>A0A835I6V4</accession>
<organism evidence="2 3">
    <name type="scientific">Coptis chinensis</name>
    <dbReference type="NCBI Taxonomy" id="261450"/>
    <lineage>
        <taxon>Eukaryota</taxon>
        <taxon>Viridiplantae</taxon>
        <taxon>Streptophyta</taxon>
        <taxon>Embryophyta</taxon>
        <taxon>Tracheophyta</taxon>
        <taxon>Spermatophyta</taxon>
        <taxon>Magnoliopsida</taxon>
        <taxon>Ranunculales</taxon>
        <taxon>Ranunculaceae</taxon>
        <taxon>Coptidoideae</taxon>
        <taxon>Coptis</taxon>
    </lineage>
</organism>
<comment type="caution">
    <text evidence="2">The sequence shown here is derived from an EMBL/GenBank/DDBJ whole genome shotgun (WGS) entry which is preliminary data.</text>
</comment>
<proteinExistence type="predicted"/>
<evidence type="ECO:0000313" key="2">
    <source>
        <dbReference type="EMBL" id="KAF9611509.1"/>
    </source>
</evidence>
<dbReference type="OrthoDB" id="1934703at2759"/>
<keyword evidence="3" id="KW-1185">Reference proteome</keyword>
<dbReference type="Proteomes" id="UP000631114">
    <property type="component" value="Unassembled WGS sequence"/>
</dbReference>